<keyword evidence="1" id="KW-0812">Transmembrane</keyword>
<accession>A0A8J2NSZ9</accession>
<feature type="transmembrane region" description="Helical" evidence="1">
    <location>
        <begin position="33"/>
        <end position="57"/>
    </location>
</feature>
<keyword evidence="3" id="KW-1185">Reference proteome</keyword>
<dbReference type="Proteomes" id="UP000708208">
    <property type="component" value="Unassembled WGS sequence"/>
</dbReference>
<name>A0A8J2NSZ9_9HEXA</name>
<evidence type="ECO:0000313" key="3">
    <source>
        <dbReference type="Proteomes" id="UP000708208"/>
    </source>
</evidence>
<sequence>NDSITSVTTFNPIFQVAELWNFLYRGSSLRLPIALAFPEWTGTIFALAGPPVLMYAFPR</sequence>
<keyword evidence="1" id="KW-1133">Transmembrane helix</keyword>
<organism evidence="2 3">
    <name type="scientific">Allacma fusca</name>
    <dbReference type="NCBI Taxonomy" id="39272"/>
    <lineage>
        <taxon>Eukaryota</taxon>
        <taxon>Metazoa</taxon>
        <taxon>Ecdysozoa</taxon>
        <taxon>Arthropoda</taxon>
        <taxon>Hexapoda</taxon>
        <taxon>Collembola</taxon>
        <taxon>Symphypleona</taxon>
        <taxon>Sminthuridae</taxon>
        <taxon>Allacma</taxon>
    </lineage>
</organism>
<evidence type="ECO:0000313" key="2">
    <source>
        <dbReference type="EMBL" id="CAG7679282.1"/>
    </source>
</evidence>
<dbReference type="AlphaFoldDB" id="A0A8J2NSZ9"/>
<protein>
    <submittedName>
        <fullName evidence="2">Uncharacterized protein</fullName>
    </submittedName>
</protein>
<comment type="caution">
    <text evidence="2">The sequence shown here is derived from an EMBL/GenBank/DDBJ whole genome shotgun (WGS) entry which is preliminary data.</text>
</comment>
<proteinExistence type="predicted"/>
<reference evidence="2" key="1">
    <citation type="submission" date="2021-06" db="EMBL/GenBank/DDBJ databases">
        <authorList>
            <person name="Hodson N. C."/>
            <person name="Mongue J. A."/>
            <person name="Jaron S. K."/>
        </authorList>
    </citation>
    <scope>NUCLEOTIDE SEQUENCE</scope>
</reference>
<evidence type="ECO:0000256" key="1">
    <source>
        <dbReference type="SAM" id="Phobius"/>
    </source>
</evidence>
<keyword evidence="1" id="KW-0472">Membrane</keyword>
<dbReference type="EMBL" id="CAJVCH010015467">
    <property type="protein sequence ID" value="CAG7679282.1"/>
    <property type="molecule type" value="Genomic_DNA"/>
</dbReference>
<feature type="non-terminal residue" evidence="2">
    <location>
        <position position="1"/>
    </location>
</feature>
<gene>
    <name evidence="2" type="ORF">AFUS01_LOCUS2675</name>
</gene>